<evidence type="ECO:0000313" key="2">
    <source>
        <dbReference type="Proteomes" id="UP001516400"/>
    </source>
</evidence>
<evidence type="ECO:0008006" key="3">
    <source>
        <dbReference type="Google" id="ProtNLM"/>
    </source>
</evidence>
<dbReference type="SUPFAM" id="SSF57903">
    <property type="entry name" value="FYVE/PHD zinc finger"/>
    <property type="match status" value="1"/>
</dbReference>
<dbReference type="InterPro" id="IPR011011">
    <property type="entry name" value="Znf_FYVE_PHD"/>
</dbReference>
<name>A0ABD2NKB8_9CUCU</name>
<dbReference type="Proteomes" id="UP001516400">
    <property type="component" value="Unassembled WGS sequence"/>
</dbReference>
<sequence length="115" mass="13127">MNTTCVKCNKDSDLYSPSTRCYDSCSVAFHNKCLLIGGNKLRGMQQRKQRSPFFFCDDCKGAIKRLPHILRCYDEIKVELKSLKEDINVLNKDSLVSPDALVAEINDRHSRSNNL</sequence>
<keyword evidence="2" id="KW-1185">Reference proteome</keyword>
<evidence type="ECO:0000313" key="1">
    <source>
        <dbReference type="EMBL" id="KAL3279088.1"/>
    </source>
</evidence>
<proteinExistence type="predicted"/>
<protein>
    <recommendedName>
        <fullName evidence="3">PHD-type domain-containing protein</fullName>
    </recommendedName>
</protein>
<comment type="caution">
    <text evidence="1">The sequence shown here is derived from an EMBL/GenBank/DDBJ whole genome shotgun (WGS) entry which is preliminary data.</text>
</comment>
<organism evidence="1 2">
    <name type="scientific">Cryptolaemus montrouzieri</name>
    <dbReference type="NCBI Taxonomy" id="559131"/>
    <lineage>
        <taxon>Eukaryota</taxon>
        <taxon>Metazoa</taxon>
        <taxon>Ecdysozoa</taxon>
        <taxon>Arthropoda</taxon>
        <taxon>Hexapoda</taxon>
        <taxon>Insecta</taxon>
        <taxon>Pterygota</taxon>
        <taxon>Neoptera</taxon>
        <taxon>Endopterygota</taxon>
        <taxon>Coleoptera</taxon>
        <taxon>Polyphaga</taxon>
        <taxon>Cucujiformia</taxon>
        <taxon>Coccinelloidea</taxon>
        <taxon>Coccinellidae</taxon>
        <taxon>Scymninae</taxon>
        <taxon>Scymnini</taxon>
        <taxon>Cryptolaemus</taxon>
    </lineage>
</organism>
<accession>A0ABD2NKB8</accession>
<reference evidence="1 2" key="1">
    <citation type="journal article" date="2021" name="BMC Biol.">
        <title>Horizontally acquired antibacterial genes associated with adaptive radiation of ladybird beetles.</title>
        <authorList>
            <person name="Li H.S."/>
            <person name="Tang X.F."/>
            <person name="Huang Y.H."/>
            <person name="Xu Z.Y."/>
            <person name="Chen M.L."/>
            <person name="Du X.Y."/>
            <person name="Qiu B.Y."/>
            <person name="Chen P.T."/>
            <person name="Zhang W."/>
            <person name="Slipinski A."/>
            <person name="Escalona H.E."/>
            <person name="Waterhouse R.M."/>
            <person name="Zwick A."/>
            <person name="Pang H."/>
        </authorList>
    </citation>
    <scope>NUCLEOTIDE SEQUENCE [LARGE SCALE GENOMIC DNA]</scope>
    <source>
        <strain evidence="1">SYSU2018</strain>
    </source>
</reference>
<dbReference type="AlphaFoldDB" id="A0ABD2NKB8"/>
<dbReference type="EMBL" id="JABFTP020000124">
    <property type="protein sequence ID" value="KAL3279088.1"/>
    <property type="molecule type" value="Genomic_DNA"/>
</dbReference>
<gene>
    <name evidence="1" type="ORF">HHI36_016602</name>
</gene>